<organism evidence="18 19">
    <name type="scientific">Puia dinghuensis</name>
    <dbReference type="NCBI Taxonomy" id="1792502"/>
    <lineage>
        <taxon>Bacteria</taxon>
        <taxon>Pseudomonadati</taxon>
        <taxon>Bacteroidota</taxon>
        <taxon>Chitinophagia</taxon>
        <taxon>Chitinophagales</taxon>
        <taxon>Chitinophagaceae</taxon>
        <taxon>Puia</taxon>
    </lineage>
</organism>
<feature type="transmembrane region" description="Helical" evidence="15">
    <location>
        <begin position="257"/>
        <end position="274"/>
    </location>
</feature>
<dbReference type="GO" id="GO:0006811">
    <property type="term" value="P:monoatomic ion transport"/>
    <property type="evidence" value="ECO:0007669"/>
    <property type="project" value="UniProtKB-KW"/>
</dbReference>
<evidence type="ECO:0000256" key="1">
    <source>
        <dbReference type="ARBA" id="ARBA00004571"/>
    </source>
</evidence>
<dbReference type="PANTHER" id="PTHR33619">
    <property type="entry name" value="POLYSACCHARIDE EXPORT PROTEIN GFCE-RELATED"/>
    <property type="match status" value="1"/>
</dbReference>
<evidence type="ECO:0000256" key="13">
    <source>
        <dbReference type="ARBA" id="ARBA00023237"/>
    </source>
</evidence>
<dbReference type="RefSeq" id="WP_188934087.1">
    <property type="nucleotide sequence ID" value="NZ_BMJC01000004.1"/>
</dbReference>
<keyword evidence="13" id="KW-0998">Cell outer membrane</keyword>
<dbReference type="AlphaFoldDB" id="A0A8J2XSE9"/>
<reference evidence="18" key="2">
    <citation type="submission" date="2020-09" db="EMBL/GenBank/DDBJ databases">
        <authorList>
            <person name="Sun Q."/>
            <person name="Zhou Y."/>
        </authorList>
    </citation>
    <scope>NUCLEOTIDE SEQUENCE</scope>
    <source>
        <strain evidence="18">CGMCC 1.15448</strain>
    </source>
</reference>
<evidence type="ECO:0000259" key="16">
    <source>
        <dbReference type="Pfam" id="PF02563"/>
    </source>
</evidence>
<keyword evidence="6 15" id="KW-0812">Transmembrane</keyword>
<gene>
    <name evidence="18" type="ORF">GCM10011511_35210</name>
</gene>
<evidence type="ECO:0000256" key="3">
    <source>
        <dbReference type="ARBA" id="ARBA00022448"/>
    </source>
</evidence>
<evidence type="ECO:0000256" key="14">
    <source>
        <dbReference type="ARBA" id="ARBA00023288"/>
    </source>
</evidence>
<evidence type="ECO:0000256" key="5">
    <source>
        <dbReference type="ARBA" id="ARBA00022597"/>
    </source>
</evidence>
<evidence type="ECO:0000256" key="8">
    <source>
        <dbReference type="ARBA" id="ARBA00023047"/>
    </source>
</evidence>
<keyword evidence="19" id="KW-1185">Reference proteome</keyword>
<evidence type="ECO:0000259" key="17">
    <source>
        <dbReference type="Pfam" id="PF22461"/>
    </source>
</evidence>
<dbReference type="GO" id="GO:0046930">
    <property type="term" value="C:pore complex"/>
    <property type="evidence" value="ECO:0007669"/>
    <property type="project" value="UniProtKB-KW"/>
</dbReference>
<dbReference type="EMBL" id="BMJC01000004">
    <property type="protein sequence ID" value="GGB08674.1"/>
    <property type="molecule type" value="Genomic_DNA"/>
</dbReference>
<evidence type="ECO:0000313" key="19">
    <source>
        <dbReference type="Proteomes" id="UP000607559"/>
    </source>
</evidence>
<evidence type="ECO:0000256" key="15">
    <source>
        <dbReference type="SAM" id="Phobius"/>
    </source>
</evidence>
<feature type="domain" description="SLBB" evidence="17">
    <location>
        <begin position="160"/>
        <end position="239"/>
    </location>
</feature>
<evidence type="ECO:0000256" key="4">
    <source>
        <dbReference type="ARBA" id="ARBA00022452"/>
    </source>
</evidence>
<comment type="similarity">
    <text evidence="2">Belongs to the BexD/CtrA/VexA family.</text>
</comment>
<protein>
    <submittedName>
        <fullName evidence="18">Polysaccharide biosynthesis protein</fullName>
    </submittedName>
</protein>
<keyword evidence="15" id="KW-1133">Transmembrane helix</keyword>
<evidence type="ECO:0000256" key="11">
    <source>
        <dbReference type="ARBA" id="ARBA00023136"/>
    </source>
</evidence>
<evidence type="ECO:0000256" key="10">
    <source>
        <dbReference type="ARBA" id="ARBA00023114"/>
    </source>
</evidence>
<evidence type="ECO:0000256" key="12">
    <source>
        <dbReference type="ARBA" id="ARBA00023139"/>
    </source>
</evidence>
<evidence type="ECO:0000256" key="9">
    <source>
        <dbReference type="ARBA" id="ARBA00023065"/>
    </source>
</evidence>
<keyword evidence="10" id="KW-0626">Porin</keyword>
<dbReference type="PROSITE" id="PS51257">
    <property type="entry name" value="PROKAR_LIPOPROTEIN"/>
    <property type="match status" value="1"/>
</dbReference>
<dbReference type="GO" id="GO:0015288">
    <property type="term" value="F:porin activity"/>
    <property type="evidence" value="ECO:0007669"/>
    <property type="project" value="UniProtKB-KW"/>
</dbReference>
<keyword evidence="7" id="KW-0732">Signal</keyword>
<evidence type="ECO:0000256" key="6">
    <source>
        <dbReference type="ARBA" id="ARBA00022692"/>
    </source>
</evidence>
<comment type="caution">
    <text evidence="18">The sequence shown here is derived from an EMBL/GenBank/DDBJ whole genome shotgun (WGS) entry which is preliminary data.</text>
</comment>
<comment type="subcellular location">
    <subcellularLocation>
        <location evidence="1">Cell outer membrane</location>
        <topology evidence="1">Multi-pass membrane protein</topology>
    </subcellularLocation>
</comment>
<evidence type="ECO:0000256" key="7">
    <source>
        <dbReference type="ARBA" id="ARBA00022729"/>
    </source>
</evidence>
<keyword evidence="5" id="KW-0762">Sugar transport</keyword>
<evidence type="ECO:0000313" key="18">
    <source>
        <dbReference type="EMBL" id="GGB08674.1"/>
    </source>
</evidence>
<evidence type="ECO:0000256" key="2">
    <source>
        <dbReference type="ARBA" id="ARBA00009450"/>
    </source>
</evidence>
<keyword evidence="3" id="KW-0813">Transport</keyword>
<name>A0A8J2XSE9_9BACT</name>
<dbReference type="InterPro" id="IPR003715">
    <property type="entry name" value="Poly_export_N"/>
</dbReference>
<dbReference type="InterPro" id="IPR049712">
    <property type="entry name" value="Poly_export"/>
</dbReference>
<proteinExistence type="inferred from homology"/>
<keyword evidence="4" id="KW-1134">Transmembrane beta strand</keyword>
<dbReference type="GO" id="GO:0009279">
    <property type="term" value="C:cell outer membrane"/>
    <property type="evidence" value="ECO:0007669"/>
    <property type="project" value="UniProtKB-SubCell"/>
</dbReference>
<dbReference type="Proteomes" id="UP000607559">
    <property type="component" value="Unassembled WGS sequence"/>
</dbReference>
<keyword evidence="8" id="KW-0625">Polysaccharide transport</keyword>
<reference evidence="18" key="1">
    <citation type="journal article" date="2014" name="Int. J. Syst. Evol. Microbiol.">
        <title>Complete genome sequence of Corynebacterium casei LMG S-19264T (=DSM 44701T), isolated from a smear-ripened cheese.</title>
        <authorList>
            <consortium name="US DOE Joint Genome Institute (JGI-PGF)"/>
            <person name="Walter F."/>
            <person name="Albersmeier A."/>
            <person name="Kalinowski J."/>
            <person name="Ruckert C."/>
        </authorList>
    </citation>
    <scope>NUCLEOTIDE SEQUENCE</scope>
    <source>
        <strain evidence="18">CGMCC 1.15448</strain>
    </source>
</reference>
<dbReference type="Gene3D" id="3.10.560.10">
    <property type="entry name" value="Outer membrane lipoprotein wza domain like"/>
    <property type="match status" value="1"/>
</dbReference>
<dbReference type="InterPro" id="IPR054765">
    <property type="entry name" value="SLBB_dom"/>
</dbReference>
<accession>A0A8J2XSE9</accession>
<sequence>MPILRRPNRLWILVLLLPALACLFGSCANTRRITLMQGQFDTARLSQINVPEPLIQNGDQLNIIVYSDNPAATALYNQSVTGAPGGGAAAGAGSPAGTSGSSTPSTGGYLVDDSGYIQFQGLGPLHISGMTQSQLKDTLGAKLSVYLKNVYFTVRFLNYRFTVLGEINKPGVFNIPGARISLLEALGLAGDLTFYGRRDNVLFIRVNNGKREFARLDLTKPEIMASPYFYLQPNDVIIVEASKGRVAASDQVTYRNITIASAIVSTLAIIYSIFHK</sequence>
<dbReference type="GO" id="GO:0015159">
    <property type="term" value="F:polysaccharide transmembrane transporter activity"/>
    <property type="evidence" value="ECO:0007669"/>
    <property type="project" value="InterPro"/>
</dbReference>
<feature type="domain" description="Polysaccharide export protein N-terminal" evidence="16">
    <location>
        <begin position="52"/>
        <end position="155"/>
    </location>
</feature>
<keyword evidence="14" id="KW-0449">Lipoprotein</keyword>
<keyword evidence="9" id="KW-0406">Ion transport</keyword>
<keyword evidence="12" id="KW-0564">Palmitate</keyword>
<dbReference type="Pfam" id="PF22461">
    <property type="entry name" value="SLBB_2"/>
    <property type="match status" value="1"/>
</dbReference>
<keyword evidence="11 15" id="KW-0472">Membrane</keyword>
<dbReference type="PANTHER" id="PTHR33619:SF3">
    <property type="entry name" value="POLYSACCHARIDE EXPORT PROTEIN GFCE-RELATED"/>
    <property type="match status" value="1"/>
</dbReference>
<dbReference type="Pfam" id="PF02563">
    <property type="entry name" value="Poly_export"/>
    <property type="match status" value="1"/>
</dbReference>